<comment type="caution">
    <text evidence="3">The sequence shown here is derived from an EMBL/GenBank/DDBJ whole genome shotgun (WGS) entry which is preliminary data.</text>
</comment>
<reference evidence="3 4" key="1">
    <citation type="journal article" date="2020" name="G3 (Bethesda)">
        <title>Improved Reference Genome for Cyclotella cryptica CCMP332, a Model for Cell Wall Morphogenesis, Salinity Adaptation, and Lipid Production in Diatoms (Bacillariophyta).</title>
        <authorList>
            <person name="Roberts W.R."/>
            <person name="Downey K.M."/>
            <person name="Ruck E.C."/>
            <person name="Traller J.C."/>
            <person name="Alverson A.J."/>
        </authorList>
    </citation>
    <scope>NUCLEOTIDE SEQUENCE [LARGE SCALE GENOMIC DNA]</scope>
    <source>
        <strain evidence="3 4">CCMP332</strain>
    </source>
</reference>
<dbReference type="SUPFAM" id="SSF55797">
    <property type="entry name" value="PR-1-like"/>
    <property type="match status" value="1"/>
</dbReference>
<gene>
    <name evidence="3" type="ORF">HJC23_005469</name>
</gene>
<protein>
    <recommendedName>
        <fullName evidence="2">SCP domain-containing protein</fullName>
    </recommendedName>
</protein>
<feature type="signal peptide" evidence="1">
    <location>
        <begin position="1"/>
        <end position="17"/>
    </location>
</feature>
<sequence length="231" mass="25050">MKFITAVLSLLLASAAATNEQKVSSLNHVQSEALIDVDELDDVDTEEPNRLGRSLQNGPNAAKRMATWKQAHNDMRKKYQEAYGGEFAPLKWNMELKLEAENWAKELVTTCTNKSPGAGENPNDYGVNSAMRSGQRNFQNPVAIMNMWEKKLPLGYPKNSVMTQVLWSKTEYVGCADASSALGAAKSCTAAVCFYAKAGNCGLGRFDGNWTQAVIAGPACSTACPSNIVEC</sequence>
<dbReference type="InterPro" id="IPR014044">
    <property type="entry name" value="CAP_dom"/>
</dbReference>
<dbReference type="Pfam" id="PF00188">
    <property type="entry name" value="CAP"/>
    <property type="match status" value="1"/>
</dbReference>
<keyword evidence="1" id="KW-0732">Signal</keyword>
<dbReference type="EMBL" id="JABMIG020000161">
    <property type="protein sequence ID" value="KAL3788131.1"/>
    <property type="molecule type" value="Genomic_DNA"/>
</dbReference>
<organism evidence="3 4">
    <name type="scientific">Cyclotella cryptica</name>
    <dbReference type="NCBI Taxonomy" id="29204"/>
    <lineage>
        <taxon>Eukaryota</taxon>
        <taxon>Sar</taxon>
        <taxon>Stramenopiles</taxon>
        <taxon>Ochrophyta</taxon>
        <taxon>Bacillariophyta</taxon>
        <taxon>Coscinodiscophyceae</taxon>
        <taxon>Thalassiosirophycidae</taxon>
        <taxon>Stephanodiscales</taxon>
        <taxon>Stephanodiscaceae</taxon>
        <taxon>Cyclotella</taxon>
    </lineage>
</organism>
<proteinExistence type="predicted"/>
<keyword evidence="4" id="KW-1185">Reference proteome</keyword>
<dbReference type="AlphaFoldDB" id="A0ABD3PLF3"/>
<feature type="domain" description="SCP" evidence="2">
    <location>
        <begin position="62"/>
        <end position="204"/>
    </location>
</feature>
<name>A0ABD3PLF3_9STRA</name>
<accession>A0ABD3PLF3</accession>
<dbReference type="InterPro" id="IPR035940">
    <property type="entry name" value="CAP_sf"/>
</dbReference>
<evidence type="ECO:0000259" key="2">
    <source>
        <dbReference type="SMART" id="SM00198"/>
    </source>
</evidence>
<dbReference type="Proteomes" id="UP001516023">
    <property type="component" value="Unassembled WGS sequence"/>
</dbReference>
<feature type="chain" id="PRO_5044780397" description="SCP domain-containing protein" evidence="1">
    <location>
        <begin position="18"/>
        <end position="231"/>
    </location>
</feature>
<dbReference type="SMART" id="SM00198">
    <property type="entry name" value="SCP"/>
    <property type="match status" value="1"/>
</dbReference>
<evidence type="ECO:0000256" key="1">
    <source>
        <dbReference type="SAM" id="SignalP"/>
    </source>
</evidence>
<evidence type="ECO:0000313" key="4">
    <source>
        <dbReference type="Proteomes" id="UP001516023"/>
    </source>
</evidence>
<dbReference type="FunFam" id="3.40.33.10:FF:000040">
    <property type="entry name" value="Predicted protein"/>
    <property type="match status" value="1"/>
</dbReference>
<dbReference type="Gene3D" id="3.40.33.10">
    <property type="entry name" value="CAP"/>
    <property type="match status" value="1"/>
</dbReference>
<dbReference type="PANTHER" id="PTHR10334">
    <property type="entry name" value="CYSTEINE-RICH SECRETORY PROTEIN-RELATED"/>
    <property type="match status" value="1"/>
</dbReference>
<evidence type="ECO:0000313" key="3">
    <source>
        <dbReference type="EMBL" id="KAL3788131.1"/>
    </source>
</evidence>
<dbReference type="InterPro" id="IPR001283">
    <property type="entry name" value="CRISP-related"/>
</dbReference>